<keyword evidence="3" id="KW-0812">Transmembrane</keyword>
<dbReference type="InterPro" id="IPR019734">
    <property type="entry name" value="TPR_rpt"/>
</dbReference>
<proteinExistence type="predicted"/>
<dbReference type="EMBL" id="CAJOAX010001514">
    <property type="protein sequence ID" value="CAF3722085.1"/>
    <property type="molecule type" value="Genomic_DNA"/>
</dbReference>
<feature type="transmembrane region" description="Helical" evidence="3">
    <location>
        <begin position="288"/>
        <end position="305"/>
    </location>
</feature>
<organism evidence="6 7">
    <name type="scientific">Rotaria sordida</name>
    <dbReference type="NCBI Taxonomy" id="392033"/>
    <lineage>
        <taxon>Eukaryota</taxon>
        <taxon>Metazoa</taxon>
        <taxon>Spiralia</taxon>
        <taxon>Gnathifera</taxon>
        <taxon>Rotifera</taxon>
        <taxon>Eurotatoria</taxon>
        <taxon>Bdelloidea</taxon>
        <taxon>Philodinida</taxon>
        <taxon>Philodinidae</taxon>
        <taxon>Rotaria</taxon>
    </lineage>
</organism>
<dbReference type="PROSITE" id="PS50005">
    <property type="entry name" value="TPR"/>
    <property type="match status" value="2"/>
</dbReference>
<dbReference type="EMBL" id="CAJOBE010001965">
    <property type="protein sequence ID" value="CAF3789004.1"/>
    <property type="molecule type" value="Genomic_DNA"/>
</dbReference>
<comment type="caution">
    <text evidence="6">The sequence shown here is derived from an EMBL/GenBank/DDBJ whole genome shotgun (WGS) entry which is preliminary data.</text>
</comment>
<evidence type="ECO:0000256" key="1">
    <source>
        <dbReference type="PROSITE-ProRule" id="PRU00339"/>
    </source>
</evidence>
<feature type="repeat" description="TPR" evidence="1">
    <location>
        <begin position="15"/>
        <end position="48"/>
    </location>
</feature>
<dbReference type="Proteomes" id="UP000663836">
    <property type="component" value="Unassembled WGS sequence"/>
</dbReference>
<keyword evidence="3" id="KW-0472">Membrane</keyword>
<dbReference type="Pfam" id="PF13424">
    <property type="entry name" value="TPR_12"/>
    <property type="match status" value="1"/>
</dbReference>
<dbReference type="Proteomes" id="UP000663874">
    <property type="component" value="Unassembled WGS sequence"/>
</dbReference>
<dbReference type="InterPro" id="IPR011990">
    <property type="entry name" value="TPR-like_helical_dom_sf"/>
</dbReference>
<evidence type="ECO:0000256" key="2">
    <source>
        <dbReference type="SAM" id="MobiDB-lite"/>
    </source>
</evidence>
<accession>A0A819ARH4</accession>
<sequence>MLESSETIEDDRIVAKCYVELGDVTKEKGEYDESLRYHRKSLAIFEQIADALSVADSHLNIAAVYKAKGELKQAMSEYEKGLTLYEDVIVDDAYKNSDSGTDVSLNSSSFSDRQHTRSLSKSDETLPQTILVNVIEKDIQLSSPVHSLNGIINTSITALDLLVSSTKKPNELKNISQSMTNINDSSLNPSEKITNELLESFSSSHTSDIQCINDDDILPSDLAYEKMTVEITSEENYIFETCLPCLEPNELVNQDLLVLETNPLLEETNNCNADSTQRLSHCLLNKQFLIIILSILLTGAAFWLLHNTSMKFLLSCSSNKFSIHRNSRIYNNDDLSVQLKKILPWRKNQIKSLNEDNRRAIEEFLTDSENQTKMTVNKFQQILNMLDLKLVLIPR</sequence>
<evidence type="ECO:0000313" key="7">
    <source>
        <dbReference type="Proteomes" id="UP000663874"/>
    </source>
</evidence>
<dbReference type="PANTHER" id="PTHR10098:SF108">
    <property type="entry name" value="TETRATRICOPEPTIDE REPEAT PROTEIN 28"/>
    <property type="match status" value="1"/>
</dbReference>
<evidence type="ECO:0000313" key="6">
    <source>
        <dbReference type="EMBL" id="CAF3789004.1"/>
    </source>
</evidence>
<dbReference type="SUPFAM" id="SSF48452">
    <property type="entry name" value="TPR-like"/>
    <property type="match status" value="1"/>
</dbReference>
<feature type="compositionally biased region" description="Polar residues" evidence="2">
    <location>
        <begin position="100"/>
        <end position="111"/>
    </location>
</feature>
<feature type="region of interest" description="Disordered" evidence="2">
    <location>
        <begin position="100"/>
        <end position="122"/>
    </location>
</feature>
<evidence type="ECO:0000256" key="3">
    <source>
        <dbReference type="SAM" id="Phobius"/>
    </source>
</evidence>
<dbReference type="Gene3D" id="1.25.40.10">
    <property type="entry name" value="Tetratricopeptide repeat domain"/>
    <property type="match status" value="1"/>
</dbReference>
<reference evidence="6" key="1">
    <citation type="submission" date="2021-02" db="EMBL/GenBank/DDBJ databases">
        <authorList>
            <person name="Nowell W R."/>
        </authorList>
    </citation>
    <scope>NUCLEOTIDE SEQUENCE</scope>
</reference>
<gene>
    <name evidence="6" type="ORF">FNK824_LOCUS14326</name>
    <name evidence="4" type="ORF">JBS370_LOCUS3358</name>
    <name evidence="5" type="ORF">OTI717_LOCUS13892</name>
</gene>
<keyword evidence="1" id="KW-0802">TPR repeat</keyword>
<name>A0A819ARH4_9BILA</name>
<feature type="repeat" description="TPR" evidence="1">
    <location>
        <begin position="55"/>
        <end position="88"/>
    </location>
</feature>
<dbReference type="PANTHER" id="PTHR10098">
    <property type="entry name" value="RAPSYN-RELATED"/>
    <property type="match status" value="1"/>
</dbReference>
<dbReference type="AlphaFoldDB" id="A0A819ARH4"/>
<dbReference type="SMART" id="SM00028">
    <property type="entry name" value="TPR"/>
    <property type="match status" value="2"/>
</dbReference>
<evidence type="ECO:0000313" key="4">
    <source>
        <dbReference type="EMBL" id="CAF3592300.1"/>
    </source>
</evidence>
<keyword evidence="3" id="KW-1133">Transmembrane helix</keyword>
<feature type="compositionally biased region" description="Basic and acidic residues" evidence="2">
    <location>
        <begin position="112"/>
        <end position="122"/>
    </location>
</feature>
<evidence type="ECO:0000313" key="5">
    <source>
        <dbReference type="EMBL" id="CAF3722085.1"/>
    </source>
</evidence>
<dbReference type="Proteomes" id="UP000663823">
    <property type="component" value="Unassembled WGS sequence"/>
</dbReference>
<protein>
    <submittedName>
        <fullName evidence="6">Uncharacterized protein</fullName>
    </submittedName>
</protein>
<dbReference type="EMBL" id="CAJOBD010000143">
    <property type="protein sequence ID" value="CAF3592300.1"/>
    <property type="molecule type" value="Genomic_DNA"/>
</dbReference>